<evidence type="ECO:0000313" key="3">
    <source>
        <dbReference type="Proteomes" id="UP000644660"/>
    </source>
</evidence>
<name>A0A8H2VFG1_9SACH</name>
<protein>
    <submittedName>
        <fullName evidence="2">Similar to Saccharomyces cerevisiae YJL048C UBX6 UBX (Ubiquitin regulatory X) domain-containing protein that interacts with Cdc48p</fullName>
    </submittedName>
</protein>
<accession>A0A8H2VFG1</accession>
<dbReference type="GeneID" id="64857546"/>
<dbReference type="GO" id="GO:0005783">
    <property type="term" value="C:endoplasmic reticulum"/>
    <property type="evidence" value="ECO:0007669"/>
    <property type="project" value="TreeGrafter"/>
</dbReference>
<dbReference type="PANTHER" id="PTHR46424">
    <property type="entry name" value="UBX DOMAIN-CONTAINING PROTEIN 4"/>
    <property type="match status" value="1"/>
</dbReference>
<sequence length="348" mass="41030">MIPEFSLSNIGETTFINNVPHAFYRALQTDLPLLIIIQNQENDDDSNHVVSRKDLTIFKDKLIMMCLYYGTTELDNFKRLFPNTIISQNNDSYIILMKGSNVLNNWDLTQYSWPTIKNDLKKKFNIINESISVKFSKTQNFQLTYREKELNRIKYLINQDKLERQCENFLEPNNHNVINIKKSNSNYDITDNENAKCKLRIKLNDASTIEHTFNSCTDSLLTVKKYIEIVTGKRIPSDFAFHHVLPKRRFSDQEELQSLNSLNLKPNSALFLFKNKEYIRELRRSRDASQDFKYINICINKIKQLLQFMHLRKKETTIGTFSSTINSKYFIRKNIRPAPSYPFNDHLP</sequence>
<dbReference type="Proteomes" id="UP000644660">
    <property type="component" value="Unassembled WGS sequence"/>
</dbReference>
<dbReference type="InterPro" id="IPR029071">
    <property type="entry name" value="Ubiquitin-like_domsf"/>
</dbReference>
<dbReference type="EMBL" id="CAEFZW010000004">
    <property type="protein sequence ID" value="CAB4254547.1"/>
    <property type="molecule type" value="Genomic_DNA"/>
</dbReference>
<evidence type="ECO:0000313" key="2">
    <source>
        <dbReference type="EMBL" id="CAB4254547.1"/>
    </source>
</evidence>
<organism evidence="2 3">
    <name type="scientific">Maudiozyma barnettii</name>
    <dbReference type="NCBI Taxonomy" id="61262"/>
    <lineage>
        <taxon>Eukaryota</taxon>
        <taxon>Fungi</taxon>
        <taxon>Dikarya</taxon>
        <taxon>Ascomycota</taxon>
        <taxon>Saccharomycotina</taxon>
        <taxon>Saccharomycetes</taxon>
        <taxon>Saccharomycetales</taxon>
        <taxon>Saccharomycetaceae</taxon>
        <taxon>Maudiozyma</taxon>
    </lineage>
</organism>
<dbReference type="OrthoDB" id="10430069at2759"/>
<keyword evidence="3" id="KW-1185">Reference proteome</keyword>
<dbReference type="SUPFAM" id="SSF54236">
    <property type="entry name" value="Ubiquitin-like"/>
    <property type="match status" value="1"/>
</dbReference>
<dbReference type="Gene3D" id="3.10.20.90">
    <property type="entry name" value="Phosphatidylinositol 3-kinase Catalytic Subunit, Chain A, domain 1"/>
    <property type="match status" value="1"/>
</dbReference>
<comment type="caution">
    <text evidence="2">The sequence shown here is derived from an EMBL/GenBank/DDBJ whole genome shotgun (WGS) entry which is preliminary data.</text>
</comment>
<evidence type="ECO:0000259" key="1">
    <source>
        <dbReference type="PROSITE" id="PS50033"/>
    </source>
</evidence>
<dbReference type="SMART" id="SM00166">
    <property type="entry name" value="UBX"/>
    <property type="match status" value="1"/>
</dbReference>
<dbReference type="InterPro" id="IPR001012">
    <property type="entry name" value="UBX_dom"/>
</dbReference>
<dbReference type="PANTHER" id="PTHR46424:SF1">
    <property type="entry name" value="UBX DOMAIN-CONTAINING PROTEIN 4"/>
    <property type="match status" value="1"/>
</dbReference>
<dbReference type="RefSeq" id="XP_041406391.1">
    <property type="nucleotide sequence ID" value="XM_041550457.1"/>
</dbReference>
<dbReference type="CDD" id="cd01767">
    <property type="entry name" value="UBX"/>
    <property type="match status" value="1"/>
</dbReference>
<feature type="domain" description="UBX" evidence="1">
    <location>
        <begin position="192"/>
        <end position="272"/>
    </location>
</feature>
<proteinExistence type="predicted"/>
<gene>
    <name evidence="2" type="ORF">KABA2_04S08778</name>
</gene>
<dbReference type="Pfam" id="PF00789">
    <property type="entry name" value="UBX"/>
    <property type="match status" value="1"/>
</dbReference>
<dbReference type="AlphaFoldDB" id="A0A8H2VFG1"/>
<dbReference type="PROSITE" id="PS50033">
    <property type="entry name" value="UBX"/>
    <property type="match status" value="1"/>
</dbReference>
<dbReference type="GO" id="GO:0036503">
    <property type="term" value="P:ERAD pathway"/>
    <property type="evidence" value="ECO:0007669"/>
    <property type="project" value="TreeGrafter"/>
</dbReference>
<dbReference type="Pfam" id="PF23187">
    <property type="entry name" value="UBX7_N"/>
    <property type="match status" value="1"/>
</dbReference>
<reference evidence="2 3" key="1">
    <citation type="submission" date="2020-05" db="EMBL/GenBank/DDBJ databases">
        <authorList>
            <person name="Casaregola S."/>
            <person name="Devillers H."/>
            <person name="Grondin C."/>
        </authorList>
    </citation>
    <scope>NUCLEOTIDE SEQUENCE [LARGE SCALE GENOMIC DNA]</scope>
    <source>
        <strain evidence="2 3">CLIB 1767</strain>
    </source>
</reference>